<gene>
    <name evidence="1" type="ORF">G8S53_10675</name>
</gene>
<protein>
    <submittedName>
        <fullName evidence="1">Uncharacterized protein</fullName>
    </submittedName>
</protein>
<name>A0A9Q3VB16_CLOBO</name>
<dbReference type="AlphaFoldDB" id="A0A9Q3VB16"/>
<organism evidence="1 2">
    <name type="scientific">Clostridium botulinum C</name>
    <dbReference type="NCBI Taxonomy" id="36828"/>
    <lineage>
        <taxon>Bacteria</taxon>
        <taxon>Bacillati</taxon>
        <taxon>Bacillota</taxon>
        <taxon>Clostridia</taxon>
        <taxon>Eubacteriales</taxon>
        <taxon>Clostridiaceae</taxon>
        <taxon>Clostridium</taxon>
    </lineage>
</organism>
<comment type="caution">
    <text evidence="1">The sequence shown here is derived from an EMBL/GenBank/DDBJ whole genome shotgun (WGS) entry which is preliminary data.</text>
</comment>
<dbReference type="EMBL" id="JAAMYB010000015">
    <property type="protein sequence ID" value="MCD3195740.1"/>
    <property type="molecule type" value="Genomic_DNA"/>
</dbReference>
<accession>A0A9Q3VB16</accession>
<dbReference type="RefSeq" id="WP_003377962.1">
    <property type="nucleotide sequence ID" value="NZ_JAAMYB010000015.1"/>
</dbReference>
<evidence type="ECO:0000313" key="1">
    <source>
        <dbReference type="EMBL" id="MCD3195740.1"/>
    </source>
</evidence>
<reference evidence="1" key="1">
    <citation type="submission" date="2020-02" db="EMBL/GenBank/DDBJ databases">
        <authorList>
            <person name="Fillo S."/>
            <person name="Giordani F."/>
            <person name="Tonon E."/>
            <person name="Drigo I."/>
            <person name="Anselmo A."/>
            <person name="Fortunato A."/>
            <person name="Bano L."/>
            <person name="Lista F."/>
        </authorList>
    </citation>
    <scope>NUCLEOTIDE SEQUENCE</scope>
    <source>
        <strain evidence="1">IZSVe-TV_9877_3_12</strain>
    </source>
</reference>
<sequence>MKSEQLSFLKAKDHIEIEYDASICDRCLCNKCKYSVEIYPIPTAEECEEIKNHSCFNCDECYYYGMDNESLSRYKVKFECNKFEMSNYYKELEVKRRRKSFKVI</sequence>
<evidence type="ECO:0000313" key="2">
    <source>
        <dbReference type="Proteomes" id="UP000813637"/>
    </source>
</evidence>
<reference evidence="1" key="2">
    <citation type="journal article" date="2021" name="Microorganisms">
        <title>Extensive Genome Exploration of Clostridium botulinum Group III Field Strains.</title>
        <authorList>
            <person name="Fillo S."/>
            <person name="Giordani F."/>
            <person name="Tonon E."/>
            <person name="Drigo I."/>
            <person name="Anselmo A."/>
            <person name="Fortunato A."/>
            <person name="Lista F."/>
            <person name="Bano L."/>
        </authorList>
    </citation>
    <scope>NUCLEOTIDE SEQUENCE</scope>
    <source>
        <strain evidence="1">IZSVe-TV_9877_3_12</strain>
    </source>
</reference>
<dbReference type="Proteomes" id="UP000813637">
    <property type="component" value="Unassembled WGS sequence"/>
</dbReference>
<proteinExistence type="predicted"/>